<dbReference type="EMBL" id="MN200941">
    <property type="protein sequence ID" value="QIQ10240.1"/>
    <property type="molecule type" value="Genomic_DNA"/>
</dbReference>
<dbReference type="GO" id="GO:0004803">
    <property type="term" value="F:transposase activity"/>
    <property type="evidence" value="ECO:0007669"/>
    <property type="project" value="InterPro"/>
</dbReference>
<feature type="region of interest" description="Disordered" evidence="1">
    <location>
        <begin position="190"/>
        <end position="241"/>
    </location>
</feature>
<geneLocation type="plasmid" evidence="3">
    <name>pE648CTX-M-65</name>
</geneLocation>
<keyword evidence="3" id="KW-0614">Plasmid</keyword>
<evidence type="ECO:0000256" key="1">
    <source>
        <dbReference type="SAM" id="MobiDB-lite"/>
    </source>
</evidence>
<sequence length="241" mass="26458">MGSCAAPSAKGDDKFITTDYLQQCHFDDYLLPAEKFAALKREQALPLAINPNSDQYLEERLQLLDEQLATVTRLAKDNELPDAILTESGLKITPLDAAVPDRAQALIDQTSQLLPRIKITELLMDVDDWTGFSRHFTHLKDGAEAKDRTLLLSAILGDAINLGLTKMAESSPGLTYAKLSRLQARTSATKPIRRPWPSWSTTSIATPLPPTGATARPHPPMASASARVAGREHRARQPEVR</sequence>
<name>A0A6G9HIR7_ECOLX</name>
<dbReference type="InterPro" id="IPR002513">
    <property type="entry name" value="Tn3_Tnp_DDE_dom"/>
</dbReference>
<organism evidence="3">
    <name type="scientific">Escherichia coli</name>
    <dbReference type="NCBI Taxonomy" id="562"/>
    <lineage>
        <taxon>Bacteria</taxon>
        <taxon>Pseudomonadati</taxon>
        <taxon>Pseudomonadota</taxon>
        <taxon>Gammaproteobacteria</taxon>
        <taxon>Enterobacterales</taxon>
        <taxon>Enterobacteriaceae</taxon>
        <taxon>Escherichia</taxon>
    </lineage>
</organism>
<dbReference type="GO" id="GO:0006313">
    <property type="term" value="P:DNA transposition"/>
    <property type="evidence" value="ECO:0007669"/>
    <property type="project" value="InterPro"/>
</dbReference>
<feature type="domain" description="Tn3 transposase DDE" evidence="2">
    <location>
        <begin position="121"/>
        <end position="188"/>
    </location>
</feature>
<evidence type="ECO:0000313" key="3">
    <source>
        <dbReference type="EMBL" id="QIQ10240.1"/>
    </source>
</evidence>
<protein>
    <submittedName>
        <fullName evidence="3">Transposase</fullName>
    </submittedName>
</protein>
<evidence type="ECO:0000259" key="2">
    <source>
        <dbReference type="Pfam" id="PF01526"/>
    </source>
</evidence>
<dbReference type="Pfam" id="PF01526">
    <property type="entry name" value="DDE_Tnp_Tn3"/>
    <property type="match status" value="1"/>
</dbReference>
<dbReference type="AlphaFoldDB" id="A0A6G9HIR7"/>
<proteinExistence type="predicted"/>
<feature type="compositionally biased region" description="Basic and acidic residues" evidence="1">
    <location>
        <begin position="229"/>
        <end position="241"/>
    </location>
</feature>
<reference evidence="3" key="1">
    <citation type="submission" date="2019-07" db="EMBL/GenBank/DDBJ databases">
        <title>A Novel blaCTX-M-65-carrying IncHI2 Plasmid pE648CTX-M-65 isolated from a clinical carbapenem- and colistin-resistance Escherichia coli.</title>
        <authorList>
            <person name="Lv Y."/>
        </authorList>
    </citation>
    <scope>NUCLEOTIDE SEQUENCE</scope>
    <source>
        <strain evidence="3">E648</strain>
        <plasmid evidence="3">pE648CTX-M-65</plasmid>
    </source>
</reference>
<accession>A0A6G9HIR7</accession>